<reference evidence="1" key="1">
    <citation type="submission" date="2020-02" db="EMBL/GenBank/DDBJ databases">
        <authorList>
            <person name="Meier V. D."/>
        </authorList>
    </citation>
    <scope>NUCLEOTIDE SEQUENCE</scope>
    <source>
        <strain evidence="1">AVDCRST_MAG18</strain>
    </source>
</reference>
<sequence>MIRVVVVIPTYNEAVSPPRSLTGALPLAARRKER</sequence>
<accession>A0A6J4UVN7</accession>
<protein>
    <submittedName>
        <fullName evidence="1">Uncharacterized protein</fullName>
    </submittedName>
</protein>
<gene>
    <name evidence="1" type="ORF">AVDCRST_MAG18-1098</name>
</gene>
<dbReference type="EMBL" id="CADCWN010000081">
    <property type="protein sequence ID" value="CAA9561252.1"/>
    <property type="molecule type" value="Genomic_DNA"/>
</dbReference>
<evidence type="ECO:0000313" key="1">
    <source>
        <dbReference type="EMBL" id="CAA9561252.1"/>
    </source>
</evidence>
<dbReference type="AlphaFoldDB" id="A0A6J4UVN7"/>
<name>A0A6J4UVN7_9BACT</name>
<proteinExistence type="predicted"/>
<organism evidence="1">
    <name type="scientific">uncultured Thermomicrobiales bacterium</name>
    <dbReference type="NCBI Taxonomy" id="1645740"/>
    <lineage>
        <taxon>Bacteria</taxon>
        <taxon>Pseudomonadati</taxon>
        <taxon>Thermomicrobiota</taxon>
        <taxon>Thermomicrobia</taxon>
        <taxon>Thermomicrobiales</taxon>
        <taxon>environmental samples</taxon>
    </lineage>
</organism>